<dbReference type="AlphaFoldDB" id="A0A212LJ42"/>
<dbReference type="EMBL" id="FMJD01000008">
    <property type="protein sequence ID" value="SCM77562.1"/>
    <property type="molecule type" value="Genomic_DNA"/>
</dbReference>
<evidence type="ECO:0000313" key="1">
    <source>
        <dbReference type="EMBL" id="SCM77562.1"/>
    </source>
</evidence>
<reference evidence="1" key="1">
    <citation type="submission" date="2016-08" db="EMBL/GenBank/DDBJ databases">
        <authorList>
            <person name="Seilhamer J.J."/>
        </authorList>
    </citation>
    <scope>NUCLEOTIDE SEQUENCE</scope>
    <source>
        <strain evidence="1">86</strain>
    </source>
</reference>
<name>A0A212LJ42_9HYPH</name>
<sequence>MIECRLRRQKTSLSRLHVRALLGVVDPRKNISGVHM</sequence>
<accession>A0A212LJ42</accession>
<gene>
    <name evidence="1" type="ORF">KL86PLE_41367</name>
</gene>
<protein>
    <submittedName>
        <fullName evidence="1">Uncharacterized protein</fullName>
    </submittedName>
</protein>
<proteinExistence type="predicted"/>
<organism evidence="1">
    <name type="scientific">uncultured Pleomorphomonas sp</name>
    <dbReference type="NCBI Taxonomy" id="442121"/>
    <lineage>
        <taxon>Bacteria</taxon>
        <taxon>Pseudomonadati</taxon>
        <taxon>Pseudomonadota</taxon>
        <taxon>Alphaproteobacteria</taxon>
        <taxon>Hyphomicrobiales</taxon>
        <taxon>Pleomorphomonadaceae</taxon>
        <taxon>Pleomorphomonas</taxon>
        <taxon>environmental samples</taxon>
    </lineage>
</organism>